<name>A0ABT6CUC2_9MICC</name>
<dbReference type="EMBL" id="JAROKN010000007">
    <property type="protein sequence ID" value="MDF9277107.1"/>
    <property type="molecule type" value="Genomic_DNA"/>
</dbReference>
<protein>
    <submittedName>
        <fullName evidence="2">Uncharacterized protein</fullName>
    </submittedName>
</protein>
<keyword evidence="3" id="KW-1185">Reference proteome</keyword>
<dbReference type="Proteomes" id="UP001220456">
    <property type="component" value="Unassembled WGS sequence"/>
</dbReference>
<comment type="caution">
    <text evidence="2">The sequence shown here is derived from an EMBL/GenBank/DDBJ whole genome shotgun (WGS) entry which is preliminary data.</text>
</comment>
<feature type="region of interest" description="Disordered" evidence="1">
    <location>
        <begin position="1"/>
        <end position="47"/>
    </location>
</feature>
<sequence>MTSDEEKDPPVPSYVEGVSLKRIHNDRDGEERETNDVDSPPLNHPEE</sequence>
<feature type="compositionally biased region" description="Basic and acidic residues" evidence="1">
    <location>
        <begin position="23"/>
        <end position="35"/>
    </location>
</feature>
<evidence type="ECO:0000256" key="1">
    <source>
        <dbReference type="SAM" id="MobiDB-lite"/>
    </source>
</evidence>
<reference evidence="2 3" key="1">
    <citation type="journal article" date="2023" name="Int. J. Syst. Evol. Microbiol.">
        <title>Arthrobacter vasquezii sp. nov., isolated from a soil sample from Union Glacier, Antarctica.</title>
        <authorList>
            <person name="Valenzuela-Ibaceta F."/>
            <person name="Carrasco V."/>
            <person name="Lagos-Moraga S."/>
            <person name="Dietz-Vargas C."/>
            <person name="Navarro C.A."/>
            <person name="Perez-Donoso J.M."/>
        </authorList>
    </citation>
    <scope>NUCLEOTIDE SEQUENCE [LARGE SCALE GENOMIC DNA]</scope>
    <source>
        <strain evidence="2 3">EH-1B-1</strain>
    </source>
</reference>
<evidence type="ECO:0000313" key="3">
    <source>
        <dbReference type="Proteomes" id="UP001220456"/>
    </source>
</evidence>
<organism evidence="2 3">
    <name type="scientific">Arthrobacter vasquezii</name>
    <dbReference type="NCBI Taxonomy" id="2977629"/>
    <lineage>
        <taxon>Bacteria</taxon>
        <taxon>Bacillati</taxon>
        <taxon>Actinomycetota</taxon>
        <taxon>Actinomycetes</taxon>
        <taxon>Micrococcales</taxon>
        <taxon>Micrococcaceae</taxon>
        <taxon>Arthrobacter</taxon>
    </lineage>
</organism>
<accession>A0ABT6CUC2</accession>
<gene>
    <name evidence="2" type="ORF">P4U43_04795</name>
</gene>
<dbReference type="RefSeq" id="WP_277357701.1">
    <property type="nucleotide sequence ID" value="NZ_JAROKN010000007.1"/>
</dbReference>
<evidence type="ECO:0000313" key="2">
    <source>
        <dbReference type="EMBL" id="MDF9277107.1"/>
    </source>
</evidence>
<proteinExistence type="predicted"/>